<proteinExistence type="predicted"/>
<dbReference type="PANTHER" id="PTHR16171:SF7">
    <property type="entry name" value="DNA REPAIR PROTEIN RAD2"/>
    <property type="match status" value="1"/>
</dbReference>
<evidence type="ECO:0000256" key="3">
    <source>
        <dbReference type="ARBA" id="ARBA00022759"/>
    </source>
</evidence>
<feature type="compositionally biased region" description="Low complexity" evidence="6">
    <location>
        <begin position="785"/>
        <end position="798"/>
    </location>
</feature>
<reference evidence="8 9" key="1">
    <citation type="submission" date="2023-09" db="EMBL/GenBank/DDBJ databases">
        <title>Nesidiocoris tenuis whole genome shotgun sequence.</title>
        <authorList>
            <person name="Shibata T."/>
            <person name="Shimoda M."/>
            <person name="Kobayashi T."/>
            <person name="Uehara T."/>
        </authorList>
    </citation>
    <scope>NUCLEOTIDE SEQUENCE [LARGE SCALE GENOMIC DNA]</scope>
    <source>
        <strain evidence="8 9">Japan</strain>
    </source>
</reference>
<feature type="compositionally biased region" description="Low complexity" evidence="6">
    <location>
        <begin position="862"/>
        <end position="874"/>
    </location>
</feature>
<keyword evidence="9" id="KW-1185">Reference proteome</keyword>
<dbReference type="SUPFAM" id="SSF47807">
    <property type="entry name" value="5' to 3' exonuclease, C-terminal subdomain"/>
    <property type="match status" value="1"/>
</dbReference>
<feature type="region of interest" description="Disordered" evidence="6">
    <location>
        <begin position="83"/>
        <end position="227"/>
    </location>
</feature>
<feature type="compositionally biased region" description="Polar residues" evidence="6">
    <location>
        <begin position="163"/>
        <end position="197"/>
    </location>
</feature>
<feature type="compositionally biased region" description="Basic residues" evidence="6">
    <location>
        <begin position="959"/>
        <end position="972"/>
    </location>
</feature>
<keyword evidence="5" id="KW-0175">Coiled coil</keyword>
<evidence type="ECO:0000256" key="2">
    <source>
        <dbReference type="ARBA" id="ARBA00022553"/>
    </source>
</evidence>
<evidence type="ECO:0000313" key="8">
    <source>
        <dbReference type="EMBL" id="BES88367.1"/>
    </source>
</evidence>
<dbReference type="PANTHER" id="PTHR16171">
    <property type="entry name" value="DNA REPAIR PROTEIN COMPLEMENTING XP-G CELLS-RELATED"/>
    <property type="match status" value="1"/>
</dbReference>
<feature type="compositionally biased region" description="Low complexity" evidence="6">
    <location>
        <begin position="807"/>
        <end position="817"/>
    </location>
</feature>
<keyword evidence="3" id="KW-0255">Endonuclease</keyword>
<evidence type="ECO:0000256" key="6">
    <source>
        <dbReference type="SAM" id="MobiDB-lite"/>
    </source>
</evidence>
<feature type="region of interest" description="Disordered" evidence="6">
    <location>
        <begin position="347"/>
        <end position="411"/>
    </location>
</feature>
<dbReference type="InterPro" id="IPR006086">
    <property type="entry name" value="XPG-I_dom"/>
</dbReference>
<keyword evidence="2" id="KW-0597">Phosphoprotein</keyword>
<dbReference type="Gene3D" id="3.40.50.1010">
    <property type="entry name" value="5'-nuclease"/>
    <property type="match status" value="1"/>
</dbReference>
<feature type="compositionally biased region" description="Basic and acidic residues" evidence="6">
    <location>
        <begin position="199"/>
        <end position="215"/>
    </location>
</feature>
<feature type="compositionally biased region" description="Polar residues" evidence="6">
    <location>
        <begin position="380"/>
        <end position="391"/>
    </location>
</feature>
<organism evidence="8 9">
    <name type="scientific">Nesidiocoris tenuis</name>
    <dbReference type="NCBI Taxonomy" id="355587"/>
    <lineage>
        <taxon>Eukaryota</taxon>
        <taxon>Metazoa</taxon>
        <taxon>Ecdysozoa</taxon>
        <taxon>Arthropoda</taxon>
        <taxon>Hexapoda</taxon>
        <taxon>Insecta</taxon>
        <taxon>Pterygota</taxon>
        <taxon>Neoptera</taxon>
        <taxon>Paraneoptera</taxon>
        <taxon>Hemiptera</taxon>
        <taxon>Heteroptera</taxon>
        <taxon>Panheteroptera</taxon>
        <taxon>Cimicomorpha</taxon>
        <taxon>Miridae</taxon>
        <taxon>Dicyphina</taxon>
        <taxon>Nesidiocoris</taxon>
    </lineage>
</organism>
<dbReference type="InterPro" id="IPR006084">
    <property type="entry name" value="XPG/Rad2"/>
</dbReference>
<dbReference type="InterPro" id="IPR019974">
    <property type="entry name" value="XPG_CS"/>
</dbReference>
<accession>A0ABN7AAX9</accession>
<gene>
    <name evidence="8" type="ORF">NTJ_01173</name>
</gene>
<evidence type="ECO:0000256" key="4">
    <source>
        <dbReference type="ARBA" id="ARBA00023242"/>
    </source>
</evidence>
<feature type="compositionally biased region" description="Polar residues" evidence="6">
    <location>
        <begin position="91"/>
        <end position="100"/>
    </location>
</feature>
<dbReference type="InterPro" id="IPR036279">
    <property type="entry name" value="5-3_exonuclease_C_sf"/>
</dbReference>
<dbReference type="CDD" id="cd09868">
    <property type="entry name" value="PIN_XPG_RAD2"/>
    <property type="match status" value="1"/>
</dbReference>
<protein>
    <submittedName>
        <fullName evidence="8">XPGN</fullName>
    </submittedName>
</protein>
<feature type="compositionally biased region" description="Polar residues" evidence="6">
    <location>
        <begin position="827"/>
        <end position="838"/>
    </location>
</feature>
<dbReference type="EMBL" id="AP028909">
    <property type="protein sequence ID" value="BES88367.1"/>
    <property type="molecule type" value="Genomic_DNA"/>
</dbReference>
<keyword evidence="3" id="KW-0378">Hydrolase</keyword>
<feature type="domain" description="XPG-I" evidence="7">
    <location>
        <begin position="493"/>
        <end position="562"/>
    </location>
</feature>
<evidence type="ECO:0000313" key="9">
    <source>
        <dbReference type="Proteomes" id="UP001307889"/>
    </source>
</evidence>
<dbReference type="Pfam" id="PF00867">
    <property type="entry name" value="XPG_I"/>
    <property type="match status" value="1"/>
</dbReference>
<dbReference type="SMART" id="SM00279">
    <property type="entry name" value="HhH2"/>
    <property type="match status" value="1"/>
</dbReference>
<evidence type="ECO:0000256" key="5">
    <source>
        <dbReference type="SAM" id="Coils"/>
    </source>
</evidence>
<dbReference type="PROSITE" id="PS00842">
    <property type="entry name" value="XPG_2"/>
    <property type="match status" value="1"/>
</dbReference>
<keyword evidence="3" id="KW-0540">Nuclease</keyword>
<evidence type="ECO:0000259" key="7">
    <source>
        <dbReference type="SMART" id="SM00484"/>
    </source>
</evidence>
<dbReference type="SUPFAM" id="SSF88723">
    <property type="entry name" value="PIN domain-like"/>
    <property type="match status" value="1"/>
</dbReference>
<dbReference type="Gene3D" id="1.10.150.20">
    <property type="entry name" value="5' to 3' exonuclease, C-terminal subdomain"/>
    <property type="match status" value="1"/>
</dbReference>
<evidence type="ECO:0000256" key="1">
    <source>
        <dbReference type="ARBA" id="ARBA00004123"/>
    </source>
</evidence>
<feature type="compositionally biased region" description="Low complexity" evidence="6">
    <location>
        <begin position="152"/>
        <end position="162"/>
    </location>
</feature>
<feature type="compositionally biased region" description="Basic and acidic residues" evidence="6">
    <location>
        <begin position="944"/>
        <end position="957"/>
    </location>
</feature>
<keyword evidence="4" id="KW-0539">Nucleus</keyword>
<dbReference type="Proteomes" id="UP001307889">
    <property type="component" value="Chromosome 1"/>
</dbReference>
<feature type="compositionally biased region" description="Basic and acidic residues" evidence="6">
    <location>
        <begin position="360"/>
        <end position="375"/>
    </location>
</feature>
<feature type="coiled-coil region" evidence="5">
    <location>
        <begin position="449"/>
        <end position="476"/>
    </location>
</feature>
<dbReference type="InterPro" id="IPR029060">
    <property type="entry name" value="PIN-like_dom_sf"/>
</dbReference>
<name>A0ABN7AAX9_9HEMI</name>
<feature type="region of interest" description="Disordered" evidence="6">
    <location>
        <begin position="733"/>
        <end position="874"/>
    </location>
</feature>
<dbReference type="PRINTS" id="PR00853">
    <property type="entry name" value="XPGRADSUPER"/>
</dbReference>
<dbReference type="SMART" id="SM00484">
    <property type="entry name" value="XPGI"/>
    <property type="match status" value="1"/>
</dbReference>
<feature type="region of interest" description="Disordered" evidence="6">
    <location>
        <begin position="1"/>
        <end position="64"/>
    </location>
</feature>
<feature type="region of interest" description="Disordered" evidence="6">
    <location>
        <begin position="906"/>
        <end position="972"/>
    </location>
</feature>
<sequence length="972" mass="106891">MCCLPDPLSLSQDTARAELSEDEDDPSELVRPVRSYLSESSSESENEVLQSIGKISKSETGGLSQKEILELIKQQSGKVDIRENQAFDQAGASTSKQSDFPVTVEERSSSSSKVIASDEPNDSDVPRGKNIFPNNNRPEVEPGKFPGPPSSPASTSSLKDSPLCTNQPEEVSPSKNSSCDMNSSLVTDNKVSASNQLENRSRSESRNSKGDESIAKRKSTLGTEAAEEIDESLACEFKDDPDIREDELKLLQAIQNAVTQCIDNHTDKPGGKVSGKILMHDDTNCDVGRSDVGTKLPESSDTIDGSKIFDYNTQKTFNENRDGVPSNSLEIVIDPNAPPDDDLFADVFSQQSPGASPHSKIHDNSSSERIDRSAIDDNAALSSSVKSQGAESTGFGLNACGKPMGTEDDDEDDDIFADVSQVEEEIRPTKNDKPNFWKVVNDMKKTSSNTELNNMMHQLEQESEKLACDTKREERLTSTITEQITQDAQVLLQLFGIPYIVAPMEAEAQCAYLDLTGQTDGTITEDSDIWLFGARNVYKNFFDQKKFVKQFKATDILQCYRLNRDDLIMIAMLVGSDYTVGLAGVGPVNAIEIVAHFPQVADASTPQQRLAKFVDAYLTSEMNHQLMRKLKSLEFFDGFPSDDVVKAYISPIVDESREKFTWAKPNLAEIRNFMRDKFGWDSRKTDQTLKPILDRWTQTTTQKTIHNYFEWAFDVEEVSAVSKRVGKAVEILTTGEIPNSPPPSKKPRQAEPKDRLQSSYSRRKYGRYQSSEKVDTEPVLEGSRAARAAAKAIMAATRKPVPKPAETTSTSNDNSTTRPGIPAVGRTRQNMNLQSSGISERESADGAPQAECIRPPRQIVKASPSASASSVAPIPSLSDILCGVGSEPSPWTPSKDFVSPYVKRKYGRMGQHSTSTKGEGQPVLPRRSEDLGRIMPSKTPAQIARERAAKKLKEAKAKALTKSRSKKSALDK</sequence>
<comment type="subcellular location">
    <subcellularLocation>
        <location evidence="1">Nucleus</location>
    </subcellularLocation>
</comment>
<dbReference type="InterPro" id="IPR008918">
    <property type="entry name" value="HhH2"/>
</dbReference>